<dbReference type="SUPFAM" id="SSF51182">
    <property type="entry name" value="RmlC-like cupins"/>
    <property type="match status" value="1"/>
</dbReference>
<keyword evidence="2" id="KW-0413">Isomerase</keyword>
<dbReference type="GO" id="GO:0016853">
    <property type="term" value="F:isomerase activity"/>
    <property type="evidence" value="ECO:0007669"/>
    <property type="project" value="UniProtKB-KW"/>
</dbReference>
<name>A0A7Y9NHX0_9BACT</name>
<proteinExistence type="predicted"/>
<reference evidence="2 3" key="1">
    <citation type="submission" date="2020-07" db="EMBL/GenBank/DDBJ databases">
        <title>Genomic Encyclopedia of Type Strains, Phase IV (KMG-V): Genome sequencing to study the core and pangenomes of soil and plant-associated prokaryotes.</title>
        <authorList>
            <person name="Whitman W."/>
        </authorList>
    </citation>
    <scope>NUCLEOTIDE SEQUENCE [LARGE SCALE GENOMIC DNA]</scope>
    <source>
        <strain evidence="2 3">M8UP30</strain>
    </source>
</reference>
<dbReference type="Pfam" id="PF07883">
    <property type="entry name" value="Cupin_2"/>
    <property type="match status" value="1"/>
</dbReference>
<accession>A0A7Y9NHX0</accession>
<dbReference type="InterPro" id="IPR053146">
    <property type="entry name" value="QDO-like"/>
</dbReference>
<dbReference type="Gene3D" id="2.60.120.10">
    <property type="entry name" value="Jelly Rolls"/>
    <property type="match status" value="1"/>
</dbReference>
<evidence type="ECO:0000259" key="1">
    <source>
        <dbReference type="Pfam" id="PF07883"/>
    </source>
</evidence>
<dbReference type="AlphaFoldDB" id="A0A7Y9NHX0"/>
<organism evidence="2 3">
    <name type="scientific">Tunturiibacter lichenicola</name>
    <dbReference type="NCBI Taxonomy" id="2051959"/>
    <lineage>
        <taxon>Bacteria</taxon>
        <taxon>Pseudomonadati</taxon>
        <taxon>Acidobacteriota</taxon>
        <taxon>Terriglobia</taxon>
        <taxon>Terriglobales</taxon>
        <taxon>Acidobacteriaceae</taxon>
        <taxon>Tunturiibacter</taxon>
    </lineage>
</organism>
<dbReference type="InterPro" id="IPR011051">
    <property type="entry name" value="RmlC_Cupin_sf"/>
</dbReference>
<evidence type="ECO:0000313" key="3">
    <source>
        <dbReference type="Proteomes" id="UP000534186"/>
    </source>
</evidence>
<comment type="caution">
    <text evidence="2">The sequence shown here is derived from an EMBL/GenBank/DDBJ whole genome shotgun (WGS) entry which is preliminary data.</text>
</comment>
<feature type="domain" description="Cupin type-2" evidence="1">
    <location>
        <begin position="31"/>
        <end position="98"/>
    </location>
</feature>
<dbReference type="InterPro" id="IPR013096">
    <property type="entry name" value="Cupin_2"/>
</dbReference>
<evidence type="ECO:0000313" key="2">
    <source>
        <dbReference type="EMBL" id="NYF49675.1"/>
    </source>
</evidence>
<dbReference type="EMBL" id="JACCCV010000001">
    <property type="protein sequence ID" value="NYF49675.1"/>
    <property type="molecule type" value="Genomic_DNA"/>
</dbReference>
<protein>
    <submittedName>
        <fullName evidence="2">Mannose-6-phosphate isomerase-like protein (Cupin superfamily)</fullName>
    </submittedName>
</protein>
<dbReference type="PANTHER" id="PTHR36440:SF1">
    <property type="entry name" value="PUTATIVE (AFU_ORTHOLOGUE AFUA_8G07350)-RELATED"/>
    <property type="match status" value="1"/>
</dbReference>
<dbReference type="InterPro" id="IPR014710">
    <property type="entry name" value="RmlC-like_jellyroll"/>
</dbReference>
<dbReference type="PANTHER" id="PTHR36440">
    <property type="entry name" value="PUTATIVE (AFU_ORTHOLOGUE AFUA_8G07350)-RELATED"/>
    <property type="match status" value="1"/>
</dbReference>
<sequence length="143" mass="15862">MHYPIQIGRISVTFLQSRHETGGAFDLFELIVPPNFYLSVPHLHRDYDETILGLNGIATWTINGEEIQVKPGQLLTIPRGTVHSQNNLHNDTARMMCLLTPGLLGPEYFRELAATLNTDGPPDIAGIGNIMVRYGVIPISAER</sequence>
<gene>
    <name evidence="2" type="ORF">HDF12_000040</name>
</gene>
<dbReference type="Proteomes" id="UP000534186">
    <property type="component" value="Unassembled WGS sequence"/>
</dbReference>